<proteinExistence type="predicted"/>
<evidence type="ECO:0000256" key="6">
    <source>
        <dbReference type="ARBA" id="ARBA00023034"/>
    </source>
</evidence>
<sequence>MIAFTQRSHIKLHSTQAPLRRTGQILPSSYGNYGSAKSGYRACEEKRLAENLRGKVNAIKSLSIETGQETKNQRKSVAEMESQFDSTTGFLGKTMGDFIQKVPKEDTMLCDAVAIVCLLSTYSIIKLSNMSVTLEFVPVNSLEYPFGGWGQDSSGRAPA</sequence>
<evidence type="ECO:0000256" key="3">
    <source>
        <dbReference type="ARBA" id="ARBA00022692"/>
    </source>
</evidence>
<evidence type="ECO:0000256" key="5">
    <source>
        <dbReference type="ARBA" id="ARBA00022989"/>
    </source>
</evidence>
<dbReference type="InterPro" id="IPR039899">
    <property type="entry name" value="BET1_SNARE"/>
</dbReference>
<dbReference type="PANTHER" id="PTHR12791">
    <property type="entry name" value="GOLGI SNARE BET1-RELATED"/>
    <property type="match status" value="1"/>
</dbReference>
<keyword evidence="5" id="KW-1133">Transmembrane helix</keyword>
<evidence type="ECO:0000256" key="8">
    <source>
        <dbReference type="ARBA" id="ARBA00046280"/>
    </source>
</evidence>
<evidence type="ECO:0000256" key="7">
    <source>
        <dbReference type="ARBA" id="ARBA00023136"/>
    </source>
</evidence>
<dbReference type="SUPFAM" id="SSF58038">
    <property type="entry name" value="SNARE fusion complex"/>
    <property type="match status" value="1"/>
</dbReference>
<comment type="subcellular location">
    <subcellularLocation>
        <location evidence="8">Endomembrane system</location>
        <topology evidence="8">Single-pass type IV membrane protein</topology>
    </subcellularLocation>
    <subcellularLocation>
        <location evidence="1">Golgi apparatus membrane</location>
    </subcellularLocation>
</comment>
<keyword evidence="7" id="KW-0472">Membrane</keyword>
<protein>
    <recommendedName>
        <fullName evidence="10">t-SNARE coiled-coil homology domain-containing protein</fullName>
    </recommendedName>
</protein>
<evidence type="ECO:0000313" key="9">
    <source>
        <dbReference type="Ensembl" id="ENSCCNP00000008957.1"/>
    </source>
</evidence>
<reference evidence="9" key="1">
    <citation type="submission" date="2023-09" db="UniProtKB">
        <authorList>
            <consortium name="Ensembl"/>
        </authorList>
    </citation>
    <scope>IDENTIFICATION</scope>
</reference>
<dbReference type="AlphaFoldDB" id="A0A8C0WG62"/>
<keyword evidence="4" id="KW-0653">Protein transport</keyword>
<keyword evidence="3" id="KW-0812">Transmembrane</keyword>
<evidence type="ECO:0000256" key="1">
    <source>
        <dbReference type="ARBA" id="ARBA00004394"/>
    </source>
</evidence>
<keyword evidence="2" id="KW-0813">Transport</keyword>
<keyword evidence="6" id="KW-0333">Golgi apparatus</keyword>
<evidence type="ECO:0000256" key="2">
    <source>
        <dbReference type="ARBA" id="ARBA00022448"/>
    </source>
</evidence>
<name>A0A8C0WG62_CASCN</name>
<dbReference type="GO" id="GO:0000139">
    <property type="term" value="C:Golgi membrane"/>
    <property type="evidence" value="ECO:0007669"/>
    <property type="project" value="UniProtKB-SubCell"/>
</dbReference>
<dbReference type="Ensembl" id="ENSCCNT00000011806.1">
    <property type="protein sequence ID" value="ENSCCNP00000008957.1"/>
    <property type="gene ID" value="ENSCCNG00000009471.1"/>
</dbReference>
<accession>A0A8C0WG62</accession>
<evidence type="ECO:0008006" key="10">
    <source>
        <dbReference type="Google" id="ProtNLM"/>
    </source>
</evidence>
<organism evidence="9">
    <name type="scientific">Castor canadensis</name>
    <name type="common">American beaver</name>
    <dbReference type="NCBI Taxonomy" id="51338"/>
    <lineage>
        <taxon>Eukaryota</taxon>
        <taxon>Metazoa</taxon>
        <taxon>Chordata</taxon>
        <taxon>Craniata</taxon>
        <taxon>Vertebrata</taxon>
        <taxon>Euteleostomi</taxon>
        <taxon>Mammalia</taxon>
        <taxon>Eutheria</taxon>
        <taxon>Euarchontoglires</taxon>
        <taxon>Glires</taxon>
        <taxon>Rodentia</taxon>
        <taxon>Castorimorpha</taxon>
        <taxon>Castoridae</taxon>
        <taxon>Castor</taxon>
    </lineage>
</organism>
<dbReference type="GO" id="GO:0015031">
    <property type="term" value="P:protein transport"/>
    <property type="evidence" value="ECO:0007669"/>
    <property type="project" value="UniProtKB-KW"/>
</dbReference>
<evidence type="ECO:0000256" key="4">
    <source>
        <dbReference type="ARBA" id="ARBA00022927"/>
    </source>
</evidence>
<dbReference type="CDD" id="cd15853">
    <property type="entry name" value="SNARE_Bet1"/>
    <property type="match status" value="1"/>
</dbReference>